<dbReference type="EMBL" id="JBHRXJ010000005">
    <property type="protein sequence ID" value="MFC3528329.1"/>
    <property type="molecule type" value="Genomic_DNA"/>
</dbReference>
<evidence type="ECO:0000313" key="2">
    <source>
        <dbReference type="EMBL" id="MFC3528329.1"/>
    </source>
</evidence>
<feature type="transmembrane region" description="Helical" evidence="1">
    <location>
        <begin position="7"/>
        <end position="32"/>
    </location>
</feature>
<dbReference type="RefSeq" id="WP_377744039.1">
    <property type="nucleotide sequence ID" value="NZ_JBHRXJ010000005.1"/>
</dbReference>
<gene>
    <name evidence="2" type="ORF">ACFOMH_09075</name>
</gene>
<organism evidence="2 3">
    <name type="scientific">Paracoccus mangrovi</name>
    <dbReference type="NCBI Taxonomy" id="1715645"/>
    <lineage>
        <taxon>Bacteria</taxon>
        <taxon>Pseudomonadati</taxon>
        <taxon>Pseudomonadota</taxon>
        <taxon>Alphaproteobacteria</taxon>
        <taxon>Rhodobacterales</taxon>
        <taxon>Paracoccaceae</taxon>
        <taxon>Paracoccus</taxon>
    </lineage>
</organism>
<evidence type="ECO:0008006" key="4">
    <source>
        <dbReference type="Google" id="ProtNLM"/>
    </source>
</evidence>
<reference evidence="3" key="1">
    <citation type="journal article" date="2019" name="Int. J. Syst. Evol. Microbiol.">
        <title>The Global Catalogue of Microorganisms (GCM) 10K type strain sequencing project: providing services to taxonomists for standard genome sequencing and annotation.</title>
        <authorList>
            <consortium name="The Broad Institute Genomics Platform"/>
            <consortium name="The Broad Institute Genome Sequencing Center for Infectious Disease"/>
            <person name="Wu L."/>
            <person name="Ma J."/>
        </authorList>
    </citation>
    <scope>NUCLEOTIDE SEQUENCE [LARGE SCALE GENOMIC DNA]</scope>
    <source>
        <strain evidence="3">KCTC 42899</strain>
    </source>
</reference>
<dbReference type="Proteomes" id="UP001595721">
    <property type="component" value="Unassembled WGS sequence"/>
</dbReference>
<keyword evidence="3" id="KW-1185">Reference proteome</keyword>
<evidence type="ECO:0000256" key="1">
    <source>
        <dbReference type="SAM" id="Phobius"/>
    </source>
</evidence>
<comment type="caution">
    <text evidence="2">The sequence shown here is derived from an EMBL/GenBank/DDBJ whole genome shotgun (WGS) entry which is preliminary data.</text>
</comment>
<keyword evidence="1" id="KW-0472">Membrane</keyword>
<feature type="transmembrane region" description="Helical" evidence="1">
    <location>
        <begin position="44"/>
        <end position="66"/>
    </location>
</feature>
<protein>
    <recommendedName>
        <fullName evidence="4">MotA/TolQ/ExbB proton channel domain-containing protein</fullName>
    </recommendedName>
</protein>
<evidence type="ECO:0000313" key="3">
    <source>
        <dbReference type="Proteomes" id="UP001595721"/>
    </source>
</evidence>
<name>A0ABV7R4U3_9RHOB</name>
<keyword evidence="1" id="KW-0812">Transmembrane</keyword>
<keyword evidence="1" id="KW-1133">Transmembrane helix</keyword>
<sequence length="113" mass="11891">MPQLVRLYIISIAIGCALSAGFTAALIALDVASIRHLVSSTAGGWIAILMLFVFHAVLFSGVQFAIRIMLMAQDDTPGGGLRQGIRATLEALGTPSRIPGHVRNPAPARARKG</sequence>
<accession>A0ABV7R4U3</accession>
<proteinExistence type="predicted"/>